<gene>
    <name evidence="10" type="primary">LOC18601801</name>
</gene>
<feature type="transmembrane region" description="Helical" evidence="7">
    <location>
        <begin position="75"/>
        <end position="96"/>
    </location>
</feature>
<evidence type="ECO:0000256" key="2">
    <source>
        <dbReference type="ARBA" id="ARBA00022448"/>
    </source>
</evidence>
<evidence type="ECO:0000256" key="5">
    <source>
        <dbReference type="ARBA" id="ARBA00022989"/>
    </source>
</evidence>
<dbReference type="KEGG" id="tcc:18601801"/>
<evidence type="ECO:0000313" key="10">
    <source>
        <dbReference type="RefSeq" id="XP_017974528.1"/>
    </source>
</evidence>
<keyword evidence="4" id="KW-0029">Amino-acid transport</keyword>
<evidence type="ECO:0000313" key="9">
    <source>
        <dbReference type="Proteomes" id="UP000694886"/>
    </source>
</evidence>
<evidence type="ECO:0000256" key="7">
    <source>
        <dbReference type="SAM" id="Phobius"/>
    </source>
</evidence>
<feature type="transmembrane region" description="Helical" evidence="7">
    <location>
        <begin position="276"/>
        <end position="297"/>
    </location>
</feature>
<evidence type="ECO:0000256" key="6">
    <source>
        <dbReference type="ARBA" id="ARBA00023136"/>
    </source>
</evidence>
<dbReference type="GO" id="GO:0031090">
    <property type="term" value="C:organelle membrane"/>
    <property type="evidence" value="ECO:0007669"/>
    <property type="project" value="UniProtKB-ARBA"/>
</dbReference>
<dbReference type="Pfam" id="PF01490">
    <property type="entry name" value="Aa_trans"/>
    <property type="match status" value="1"/>
</dbReference>
<feature type="transmembrane region" description="Helical" evidence="7">
    <location>
        <begin position="189"/>
        <end position="208"/>
    </location>
</feature>
<keyword evidence="3 7" id="KW-0812">Transmembrane</keyword>
<evidence type="ECO:0000256" key="3">
    <source>
        <dbReference type="ARBA" id="ARBA00022692"/>
    </source>
</evidence>
<feature type="transmembrane region" description="Helical" evidence="7">
    <location>
        <begin position="149"/>
        <end position="168"/>
    </location>
</feature>
<dbReference type="GO" id="GO:0006865">
    <property type="term" value="P:amino acid transport"/>
    <property type="evidence" value="ECO:0007669"/>
    <property type="project" value="UniProtKB-KW"/>
</dbReference>
<dbReference type="PANTHER" id="PTHR22950">
    <property type="entry name" value="AMINO ACID TRANSPORTER"/>
    <property type="match status" value="1"/>
</dbReference>
<dbReference type="Gramene" id="Tc04v2_t009100.1">
    <property type="protein sequence ID" value="Tc04v2_p009100.1"/>
    <property type="gene ID" value="Tc04v2_g009100"/>
</dbReference>
<proteinExistence type="predicted"/>
<feature type="transmembrane region" description="Helical" evidence="7">
    <location>
        <begin position="335"/>
        <end position="353"/>
    </location>
</feature>
<reference evidence="10" key="2">
    <citation type="submission" date="2025-08" db="UniProtKB">
        <authorList>
            <consortium name="RefSeq"/>
        </authorList>
    </citation>
    <scope>IDENTIFICATION</scope>
</reference>
<feature type="transmembrane region" description="Helical" evidence="7">
    <location>
        <begin position="108"/>
        <end position="129"/>
    </location>
</feature>
<dbReference type="PANTHER" id="PTHR22950:SF553">
    <property type="entry name" value="AMINO ACID TRANSPORTER AVT6A-LIKE"/>
    <property type="match status" value="1"/>
</dbReference>
<sequence>MSLPATMKIVGVVPGVVLICLGTVGKVLAQASIIINNIGGLIVFLIIIEDVLSGSTSSGVHHAGILEGWFGEHWWTSRAVVVLVLTAVVLVPFLCFKRIDSLRFTSAISFALAVVCLAVVIGITIYKFIMGSIEAPKYFPTITNLSSFWELFTAVPVVIFAYLCHYNVHPIANELADSPSMPTVVKTSVALCAIVYVMTGLFGFFLFGDSTLSDLLSNFDTDLGIPYNSLFNDIVRISYAGHIMLVFPIIFFPLRLNVDGLLFPSAAPLSSDNLRFGLVTVGLIAIILLGAIFIPSIWVAFEFTGATVGALLAFIFPACITLKDPHGIATKKDKILSVFMIIVAVFSTVAAIYSDAYSLLTA</sequence>
<feature type="transmembrane region" description="Helical" evidence="7">
    <location>
        <begin position="6"/>
        <end position="24"/>
    </location>
</feature>
<reference evidence="9" key="1">
    <citation type="journal article" date="1997" name="Nucleic Acids Res.">
        <title>tRNAscan-SE: a program for improved detection of transfer RNA genes in genomic sequence.</title>
        <authorList>
            <person name="Lowe T.M."/>
            <person name="Eddy S.R."/>
        </authorList>
    </citation>
    <scope>NUCLEOTIDE SEQUENCE [LARGE SCALE GENOMIC DNA]</scope>
    <source>
        <strain evidence="9">r\B97-61/B2</strain>
    </source>
</reference>
<dbReference type="RefSeq" id="XP_017974528.1">
    <property type="nucleotide sequence ID" value="XM_018119039.1"/>
</dbReference>
<name>A0AB32W5Q7_THECC</name>
<feature type="domain" description="Amino acid transporter transmembrane" evidence="8">
    <location>
        <begin position="18"/>
        <end position="354"/>
    </location>
</feature>
<dbReference type="GeneID" id="18601801"/>
<keyword evidence="2" id="KW-0813">Transport</keyword>
<keyword evidence="6 7" id="KW-0472">Membrane</keyword>
<dbReference type="InterPro" id="IPR013057">
    <property type="entry name" value="AA_transpt_TM"/>
</dbReference>
<comment type="subcellular location">
    <subcellularLocation>
        <location evidence="1">Membrane</location>
        <topology evidence="1">Multi-pass membrane protein</topology>
    </subcellularLocation>
</comment>
<organism evidence="9 10">
    <name type="scientific">Theobroma cacao</name>
    <name type="common">Cacao</name>
    <name type="synonym">Cocoa</name>
    <dbReference type="NCBI Taxonomy" id="3641"/>
    <lineage>
        <taxon>Eukaryota</taxon>
        <taxon>Viridiplantae</taxon>
        <taxon>Streptophyta</taxon>
        <taxon>Embryophyta</taxon>
        <taxon>Tracheophyta</taxon>
        <taxon>Spermatophyta</taxon>
        <taxon>Magnoliopsida</taxon>
        <taxon>eudicotyledons</taxon>
        <taxon>Gunneridae</taxon>
        <taxon>Pentapetalae</taxon>
        <taxon>rosids</taxon>
        <taxon>malvids</taxon>
        <taxon>Malvales</taxon>
        <taxon>Malvaceae</taxon>
        <taxon>Byttnerioideae</taxon>
        <taxon>Theobroma</taxon>
    </lineage>
</organism>
<keyword evidence="5 7" id="KW-1133">Transmembrane helix</keyword>
<dbReference type="AlphaFoldDB" id="A0AB32W5Q7"/>
<feature type="transmembrane region" description="Helical" evidence="7">
    <location>
        <begin position="303"/>
        <end position="323"/>
    </location>
</feature>
<evidence type="ECO:0000256" key="1">
    <source>
        <dbReference type="ARBA" id="ARBA00004141"/>
    </source>
</evidence>
<accession>A0AB32W5Q7</accession>
<feature type="transmembrane region" description="Helical" evidence="7">
    <location>
        <begin position="31"/>
        <end position="48"/>
    </location>
</feature>
<feature type="transmembrane region" description="Helical" evidence="7">
    <location>
        <begin position="237"/>
        <end position="256"/>
    </location>
</feature>
<evidence type="ECO:0000256" key="4">
    <source>
        <dbReference type="ARBA" id="ARBA00022970"/>
    </source>
</evidence>
<evidence type="ECO:0000259" key="8">
    <source>
        <dbReference type="Pfam" id="PF01490"/>
    </source>
</evidence>
<protein>
    <submittedName>
        <fullName evidence="10">Probable sodium-coupled neutral amino acid transporter 6</fullName>
    </submittedName>
</protein>
<dbReference type="Proteomes" id="UP000694886">
    <property type="component" value="Chromosome 4"/>
</dbReference>